<dbReference type="OMA" id="CHNINVQ"/>
<dbReference type="InterPro" id="IPR010961">
    <property type="entry name" value="4pyrrol_synth_NH2levulA_synth"/>
</dbReference>
<dbReference type="InterPro" id="IPR015421">
    <property type="entry name" value="PyrdxlP-dep_Trfase_major"/>
</dbReference>
<comment type="cofactor">
    <cofactor evidence="1 15">
        <name>pyridoxal 5'-phosphate</name>
        <dbReference type="ChEBI" id="CHEBI:597326"/>
    </cofactor>
</comment>
<dbReference type="CDD" id="cd06454">
    <property type="entry name" value="KBL_like"/>
    <property type="match status" value="1"/>
</dbReference>
<proteinExistence type="inferred from homology"/>
<evidence type="ECO:0000256" key="3">
    <source>
        <dbReference type="ARBA" id="ARBA00005029"/>
    </source>
</evidence>
<evidence type="ECO:0000256" key="10">
    <source>
        <dbReference type="ARBA" id="ARBA00023315"/>
    </source>
</evidence>
<keyword evidence="10" id="KW-0012">Acyltransferase</keyword>
<dbReference type="PROSITE" id="PS00599">
    <property type="entry name" value="AA_TRANSFER_CLASS_2"/>
    <property type="match status" value="1"/>
</dbReference>
<evidence type="ECO:0000256" key="7">
    <source>
        <dbReference type="ARBA" id="ARBA00022898"/>
    </source>
</evidence>
<evidence type="ECO:0000313" key="17">
    <source>
        <dbReference type="Ensembl" id="ENSPMAP00000004041.1"/>
    </source>
</evidence>
<dbReference type="GO" id="GO:0003870">
    <property type="term" value="F:5-aminolevulinate synthase activity"/>
    <property type="evidence" value="ECO:0007669"/>
    <property type="project" value="UniProtKB-EC"/>
</dbReference>
<dbReference type="InterPro" id="IPR015424">
    <property type="entry name" value="PyrdxlP-dep_Trfase"/>
</dbReference>
<dbReference type="PANTHER" id="PTHR13693">
    <property type="entry name" value="CLASS II AMINOTRANSFERASE/8-AMINO-7-OXONONANOATE SYNTHASE"/>
    <property type="match status" value="1"/>
</dbReference>
<dbReference type="GeneTree" id="ENSGT00940000159912"/>
<evidence type="ECO:0000256" key="15">
    <source>
        <dbReference type="RuleBase" id="RU003693"/>
    </source>
</evidence>
<organism evidence="17">
    <name type="scientific">Petromyzon marinus</name>
    <name type="common">Sea lamprey</name>
    <dbReference type="NCBI Taxonomy" id="7757"/>
    <lineage>
        <taxon>Eukaryota</taxon>
        <taxon>Metazoa</taxon>
        <taxon>Chordata</taxon>
        <taxon>Craniata</taxon>
        <taxon>Vertebrata</taxon>
        <taxon>Cyclostomata</taxon>
        <taxon>Hyperoartia</taxon>
        <taxon>Petromyzontiformes</taxon>
        <taxon>Petromyzontidae</taxon>
        <taxon>Petromyzon</taxon>
    </lineage>
</organism>
<evidence type="ECO:0000256" key="12">
    <source>
        <dbReference type="ARBA" id="ARBA00031945"/>
    </source>
</evidence>
<dbReference type="InterPro" id="IPR004839">
    <property type="entry name" value="Aminotransferase_I/II_large"/>
</dbReference>
<keyword evidence="8" id="KW-0809">Transit peptide</keyword>
<dbReference type="Ensembl" id="ENSPMAT00000004058.1">
    <property type="protein sequence ID" value="ENSPMAP00000004041.1"/>
    <property type="gene ID" value="ENSPMAG00000003712.1"/>
</dbReference>
<feature type="domain" description="Aminotransferase class I/classII large" evidence="16">
    <location>
        <begin position="9"/>
        <end position="297"/>
    </location>
</feature>
<evidence type="ECO:0000256" key="9">
    <source>
        <dbReference type="ARBA" id="ARBA00023133"/>
    </source>
</evidence>
<dbReference type="FunFam" id="3.40.640.10:FF:000006">
    <property type="entry name" value="5-aminolevulinate synthase, mitochondrial"/>
    <property type="match status" value="1"/>
</dbReference>
<name>S4RFQ9_PETMA</name>
<dbReference type="HOGENOM" id="CLU_015846_11_1_1"/>
<dbReference type="NCBIfam" id="TIGR01821">
    <property type="entry name" value="5aminolev_synth"/>
    <property type="match status" value="1"/>
</dbReference>
<reference evidence="17" key="1">
    <citation type="submission" date="2025-08" db="UniProtKB">
        <authorList>
            <consortium name="Ensembl"/>
        </authorList>
    </citation>
    <scope>IDENTIFICATION</scope>
</reference>
<dbReference type="STRING" id="7757.ENSPMAP00000004041"/>
<dbReference type="EC" id="2.3.1.37" evidence="5"/>
<keyword evidence="6" id="KW-0808">Transferase</keyword>
<evidence type="ECO:0000256" key="1">
    <source>
        <dbReference type="ARBA" id="ARBA00001933"/>
    </source>
</evidence>
<evidence type="ECO:0000256" key="4">
    <source>
        <dbReference type="ARBA" id="ARBA00008392"/>
    </source>
</evidence>
<reference evidence="17" key="2">
    <citation type="submission" date="2025-09" db="UniProtKB">
        <authorList>
            <consortium name="Ensembl"/>
        </authorList>
    </citation>
    <scope>IDENTIFICATION</scope>
</reference>
<dbReference type="InterPro" id="IPR001917">
    <property type="entry name" value="Aminotrans_II_pyridoxalP_BS"/>
</dbReference>
<dbReference type="SUPFAM" id="SSF53383">
    <property type="entry name" value="PLP-dependent transferases"/>
    <property type="match status" value="1"/>
</dbReference>
<dbReference type="UniPathway" id="UPA00251">
    <property type="reaction ID" value="UER00375"/>
</dbReference>
<dbReference type="InterPro" id="IPR050087">
    <property type="entry name" value="AON_synthase_class-II"/>
</dbReference>
<dbReference type="GO" id="GO:0035162">
    <property type="term" value="P:embryonic hemopoiesis"/>
    <property type="evidence" value="ECO:0007669"/>
    <property type="project" value="Ensembl"/>
</dbReference>
<sequence>RETLKMHGAGAGGTRNISGTSRFHVELEKELASLHGKDAALLFTSCFVANDSTLFTLAKMLPVLPHVKGCEIYSDAGNHASMIMGIRNSHVPKFVFRHNDPAHLEEVLKRSDPSTPKIVAFETVHSMDGAVCPLEEMCDIAHKYGAITFVDEVHAVGLYGTNGGGIGDRDNVMHKMDIITGTLGKAFGCVGGYVASTASLIDTVRSYAAGFIFTTALPPMVLAGALESVRVLRSAEGQALRRSHQRNVKYMRQLLMDAGLPVIHCPSHIIPVLVANAAKNTEISNELMAQHNIYVQAI</sequence>
<dbReference type="GO" id="GO:0006782">
    <property type="term" value="P:protoporphyrinogen IX biosynthetic process"/>
    <property type="evidence" value="ECO:0007669"/>
    <property type="project" value="UniProtKB-UniPathway"/>
</dbReference>
<comment type="subcellular location">
    <subcellularLocation>
        <location evidence="2">Mitochondrion inner membrane</location>
        <topology evidence="2">Peripheral membrane protein</topology>
    </subcellularLocation>
</comment>
<evidence type="ECO:0000256" key="6">
    <source>
        <dbReference type="ARBA" id="ARBA00022679"/>
    </source>
</evidence>
<dbReference type="GO" id="GO:0005743">
    <property type="term" value="C:mitochondrial inner membrane"/>
    <property type="evidence" value="ECO:0007669"/>
    <property type="project" value="UniProtKB-SubCell"/>
</dbReference>
<dbReference type="GO" id="GO:0042541">
    <property type="term" value="P:hemoglobin biosynthetic process"/>
    <property type="evidence" value="ECO:0007669"/>
    <property type="project" value="Ensembl"/>
</dbReference>
<accession>S4RFQ9</accession>
<protein>
    <recommendedName>
        <fullName evidence="5">5-aminolevulinate synthase</fullName>
        <ecNumber evidence="5">2.3.1.37</ecNumber>
    </recommendedName>
    <alternativeName>
        <fullName evidence="11">5-aminolevulinic acid synthase</fullName>
    </alternativeName>
    <alternativeName>
        <fullName evidence="12">Delta-ALA synthase</fullName>
    </alternativeName>
    <alternativeName>
        <fullName evidence="13">Delta-aminolevulinate synthase</fullName>
    </alternativeName>
</protein>
<dbReference type="PANTHER" id="PTHR13693:SF102">
    <property type="entry name" value="2-AMINO-3-KETOBUTYRATE COENZYME A LIGASE, MITOCHONDRIAL"/>
    <property type="match status" value="1"/>
</dbReference>
<evidence type="ECO:0000259" key="16">
    <source>
        <dbReference type="Pfam" id="PF00155"/>
    </source>
</evidence>
<evidence type="ECO:0000256" key="13">
    <source>
        <dbReference type="ARBA" id="ARBA00032773"/>
    </source>
</evidence>
<comment type="similarity">
    <text evidence="4 15">Belongs to the class-II pyridoxal-phosphate-dependent aminotransferase family.</text>
</comment>
<evidence type="ECO:0000256" key="5">
    <source>
        <dbReference type="ARBA" id="ARBA00013257"/>
    </source>
</evidence>
<dbReference type="Pfam" id="PF00155">
    <property type="entry name" value="Aminotran_1_2"/>
    <property type="match status" value="1"/>
</dbReference>
<dbReference type="GO" id="GO:0030170">
    <property type="term" value="F:pyridoxal phosphate binding"/>
    <property type="evidence" value="ECO:0007669"/>
    <property type="project" value="InterPro"/>
</dbReference>
<keyword evidence="7 15" id="KW-0663">Pyridoxal phosphate</keyword>
<comment type="catalytic activity">
    <reaction evidence="14">
        <text>succinyl-CoA + glycine + H(+) = 5-aminolevulinate + CO2 + CoA</text>
        <dbReference type="Rhea" id="RHEA:12921"/>
        <dbReference type="ChEBI" id="CHEBI:15378"/>
        <dbReference type="ChEBI" id="CHEBI:16526"/>
        <dbReference type="ChEBI" id="CHEBI:57287"/>
        <dbReference type="ChEBI" id="CHEBI:57292"/>
        <dbReference type="ChEBI" id="CHEBI:57305"/>
        <dbReference type="ChEBI" id="CHEBI:356416"/>
        <dbReference type="EC" id="2.3.1.37"/>
    </reaction>
    <physiologicalReaction direction="left-to-right" evidence="14">
        <dbReference type="Rhea" id="RHEA:12922"/>
    </physiologicalReaction>
</comment>
<evidence type="ECO:0000256" key="2">
    <source>
        <dbReference type="ARBA" id="ARBA00004637"/>
    </source>
</evidence>
<dbReference type="GO" id="GO:0048821">
    <property type="term" value="P:erythrocyte development"/>
    <property type="evidence" value="ECO:0007669"/>
    <property type="project" value="Ensembl"/>
</dbReference>
<evidence type="ECO:0000256" key="11">
    <source>
        <dbReference type="ARBA" id="ARBA00031691"/>
    </source>
</evidence>
<keyword evidence="9" id="KW-0350">Heme biosynthesis</keyword>
<evidence type="ECO:0000256" key="8">
    <source>
        <dbReference type="ARBA" id="ARBA00022946"/>
    </source>
</evidence>
<dbReference type="AlphaFoldDB" id="S4RFQ9"/>
<evidence type="ECO:0000256" key="14">
    <source>
        <dbReference type="ARBA" id="ARBA00049013"/>
    </source>
</evidence>
<dbReference type="Gene3D" id="3.40.640.10">
    <property type="entry name" value="Type I PLP-dependent aspartate aminotransferase-like (Major domain)"/>
    <property type="match status" value="1"/>
</dbReference>
<dbReference type="InterPro" id="IPR015422">
    <property type="entry name" value="PyrdxlP-dep_Trfase_small"/>
</dbReference>
<comment type="pathway">
    <text evidence="3">Porphyrin-containing compound metabolism; protoporphyrin-IX biosynthesis; 5-aminolevulinate from glycine: step 1/1.</text>
</comment>
<dbReference type="Gene3D" id="3.90.1150.10">
    <property type="entry name" value="Aspartate Aminotransferase, domain 1"/>
    <property type="match status" value="1"/>
</dbReference>